<keyword evidence="1" id="KW-0472">Membrane</keyword>
<proteinExistence type="predicted"/>
<evidence type="ECO:0000256" key="1">
    <source>
        <dbReference type="SAM" id="Phobius"/>
    </source>
</evidence>
<accession>A0AB38YJ15</accession>
<evidence type="ECO:0000259" key="2">
    <source>
        <dbReference type="Pfam" id="PF01832"/>
    </source>
</evidence>
<protein>
    <submittedName>
        <fullName evidence="3">Glucosaminidase domain-containing protein</fullName>
    </submittedName>
</protein>
<dbReference type="AlphaFoldDB" id="A0AB38YJ15"/>
<dbReference type="Gene3D" id="1.10.530.10">
    <property type="match status" value="1"/>
</dbReference>
<feature type="transmembrane region" description="Helical" evidence="1">
    <location>
        <begin position="12"/>
        <end position="31"/>
    </location>
</feature>
<evidence type="ECO:0000313" key="3">
    <source>
        <dbReference type="EMBL" id="WLD59098.1"/>
    </source>
</evidence>
<dbReference type="PANTHER" id="PTHR40572">
    <property type="entry name" value="PROTEIN BAX"/>
    <property type="match status" value="1"/>
</dbReference>
<dbReference type="EMBL" id="CP101717">
    <property type="protein sequence ID" value="WLD59098.1"/>
    <property type="molecule type" value="Genomic_DNA"/>
</dbReference>
<dbReference type="PANTHER" id="PTHR40572:SF1">
    <property type="entry name" value="PROTEIN BAX"/>
    <property type="match status" value="1"/>
</dbReference>
<keyword evidence="1" id="KW-1133">Transmembrane helix</keyword>
<dbReference type="RefSeq" id="WP_304996387.1">
    <property type="nucleotide sequence ID" value="NZ_CP101717.1"/>
</dbReference>
<dbReference type="Pfam" id="PF01832">
    <property type="entry name" value="Glucosaminidase"/>
    <property type="match status" value="1"/>
</dbReference>
<dbReference type="GO" id="GO:0004040">
    <property type="term" value="F:amidase activity"/>
    <property type="evidence" value="ECO:0007669"/>
    <property type="project" value="InterPro"/>
</dbReference>
<reference evidence="3" key="1">
    <citation type="submission" date="2022-07" db="EMBL/GenBank/DDBJ databases">
        <title>Complete genome sequence of Salinispirillum sp. LH10-3-1 capable of multiple carbohydrate inversion isolated from a soda lake.</title>
        <authorList>
            <person name="Liu J."/>
            <person name="Zhai Y."/>
            <person name="Zhang H."/>
            <person name="Yang H."/>
            <person name="Qu J."/>
            <person name="Li J."/>
        </authorList>
    </citation>
    <scope>NUCLEOTIDE SEQUENCE</scope>
    <source>
        <strain evidence="3">LH 10-3-1</strain>
    </source>
</reference>
<sequence>MLKQQYPRANRWPLGWLVIGVVALLAAFWGWERGQDAEERAREAIRAAEEAAALALLALPDFASEPTVQARKDAFYSYLIPLAEAENERVLRLRAEIKGWHARLQAGEELSERTVERLLAVSELYYVSRDQSLLAQTEALLVKVDAIPMSLIIAQAANESAWGTSRFALLGNNLFGQWCFSEGCGVVPRGRPEGETYEVRAFDHAGLSVRAYILNLNRHNGYDELRALRAAAREESEVVSGLDLTAGLIAYSTRREEYVEELNAMIRFNGLQALD</sequence>
<keyword evidence="1" id="KW-0812">Transmembrane</keyword>
<feature type="domain" description="Mannosyl-glycoprotein endo-beta-N-acetylglucosamidase-like" evidence="2">
    <location>
        <begin position="146"/>
        <end position="267"/>
    </location>
</feature>
<organism evidence="3">
    <name type="scientific">Salinispirillum sp. LH 10-3-1</name>
    <dbReference type="NCBI Taxonomy" id="2952525"/>
    <lineage>
        <taxon>Bacteria</taxon>
        <taxon>Pseudomonadati</taxon>
        <taxon>Pseudomonadota</taxon>
        <taxon>Gammaproteobacteria</taxon>
        <taxon>Oceanospirillales</taxon>
        <taxon>Saccharospirillaceae</taxon>
        <taxon>Salinispirillum</taxon>
    </lineage>
</organism>
<gene>
    <name evidence="3" type="ORF">NFC81_04745</name>
</gene>
<dbReference type="InterPro" id="IPR053195">
    <property type="entry name" value="Bax-like"/>
</dbReference>
<dbReference type="InterPro" id="IPR002901">
    <property type="entry name" value="MGlyc_endo_b_GlcNAc-like_dom"/>
</dbReference>
<name>A0AB38YJ15_9GAMM</name>